<accession>A0A841GNA9</accession>
<gene>
    <name evidence="2" type="ORF">HNQ61_000413</name>
</gene>
<proteinExistence type="predicted"/>
<dbReference type="EMBL" id="JACHIA010000001">
    <property type="protein sequence ID" value="MBB6068802.1"/>
    <property type="molecule type" value="Genomic_DNA"/>
</dbReference>
<evidence type="ECO:0000256" key="1">
    <source>
        <dbReference type="SAM" id="MobiDB-lite"/>
    </source>
</evidence>
<dbReference type="RefSeq" id="WP_170031199.1">
    <property type="nucleotide sequence ID" value="NZ_JABDTL010000001.1"/>
</dbReference>
<name>A0A841GNA9_9BACT</name>
<dbReference type="PROSITE" id="PS51257">
    <property type="entry name" value="PROKAR_LIPOPROTEIN"/>
    <property type="match status" value="1"/>
</dbReference>
<sequence length="52" mass="5183">MRKLIVLMVLCTAAACGSSEEGKPPSAGQPDPVVSDTAKQDNTGPNGPKTGG</sequence>
<keyword evidence="3" id="KW-1185">Reference proteome</keyword>
<organism evidence="2 3">
    <name type="scientific">Longimicrobium terrae</name>
    <dbReference type="NCBI Taxonomy" id="1639882"/>
    <lineage>
        <taxon>Bacteria</taxon>
        <taxon>Pseudomonadati</taxon>
        <taxon>Gemmatimonadota</taxon>
        <taxon>Longimicrobiia</taxon>
        <taxon>Longimicrobiales</taxon>
        <taxon>Longimicrobiaceae</taxon>
        <taxon>Longimicrobium</taxon>
    </lineage>
</organism>
<evidence type="ECO:0000313" key="2">
    <source>
        <dbReference type="EMBL" id="MBB6068802.1"/>
    </source>
</evidence>
<dbReference type="Proteomes" id="UP000582837">
    <property type="component" value="Unassembled WGS sequence"/>
</dbReference>
<reference evidence="2 3" key="1">
    <citation type="submission" date="2020-08" db="EMBL/GenBank/DDBJ databases">
        <title>Genomic Encyclopedia of Type Strains, Phase IV (KMG-IV): sequencing the most valuable type-strain genomes for metagenomic binning, comparative biology and taxonomic classification.</title>
        <authorList>
            <person name="Goeker M."/>
        </authorList>
    </citation>
    <scope>NUCLEOTIDE SEQUENCE [LARGE SCALE GENOMIC DNA]</scope>
    <source>
        <strain evidence="2 3">DSM 29007</strain>
    </source>
</reference>
<protein>
    <submittedName>
        <fullName evidence="2">Putative small lipoprotein YifL</fullName>
    </submittedName>
</protein>
<comment type="caution">
    <text evidence="2">The sequence shown here is derived from an EMBL/GenBank/DDBJ whole genome shotgun (WGS) entry which is preliminary data.</text>
</comment>
<keyword evidence="2" id="KW-0449">Lipoprotein</keyword>
<feature type="region of interest" description="Disordered" evidence="1">
    <location>
        <begin position="16"/>
        <end position="52"/>
    </location>
</feature>
<dbReference type="AlphaFoldDB" id="A0A841GNA9"/>
<evidence type="ECO:0000313" key="3">
    <source>
        <dbReference type="Proteomes" id="UP000582837"/>
    </source>
</evidence>